<feature type="compositionally biased region" description="Acidic residues" evidence="1">
    <location>
        <begin position="273"/>
        <end position="296"/>
    </location>
</feature>
<dbReference type="Pfam" id="PF12927">
    <property type="entry name" value="DUF3835"/>
    <property type="match status" value="2"/>
</dbReference>
<feature type="region of interest" description="Disordered" evidence="1">
    <location>
        <begin position="139"/>
        <end position="218"/>
    </location>
</feature>
<feature type="compositionally biased region" description="Polar residues" evidence="1">
    <location>
        <begin position="524"/>
        <end position="534"/>
    </location>
</feature>
<feature type="compositionally biased region" description="Polar residues" evidence="1">
    <location>
        <begin position="570"/>
        <end position="594"/>
    </location>
</feature>
<dbReference type="InterPro" id="IPR024325">
    <property type="entry name" value="DUF3835"/>
</dbReference>
<feature type="compositionally biased region" description="Polar residues" evidence="1">
    <location>
        <begin position="465"/>
        <end position="476"/>
    </location>
</feature>
<evidence type="ECO:0000313" key="4">
    <source>
        <dbReference type="Proteomes" id="UP001498398"/>
    </source>
</evidence>
<evidence type="ECO:0000313" key="3">
    <source>
        <dbReference type="EMBL" id="KAK7467381.1"/>
    </source>
</evidence>
<feature type="compositionally biased region" description="Basic and acidic residues" evidence="1">
    <location>
        <begin position="626"/>
        <end position="650"/>
    </location>
</feature>
<organism evidence="3 4">
    <name type="scientific">Marasmiellus scandens</name>
    <dbReference type="NCBI Taxonomy" id="2682957"/>
    <lineage>
        <taxon>Eukaryota</taxon>
        <taxon>Fungi</taxon>
        <taxon>Dikarya</taxon>
        <taxon>Basidiomycota</taxon>
        <taxon>Agaricomycotina</taxon>
        <taxon>Agaricomycetes</taxon>
        <taxon>Agaricomycetidae</taxon>
        <taxon>Agaricales</taxon>
        <taxon>Marasmiineae</taxon>
        <taxon>Omphalotaceae</taxon>
        <taxon>Marasmiellus</taxon>
    </lineage>
</organism>
<feature type="compositionally biased region" description="Acidic residues" evidence="1">
    <location>
        <begin position="408"/>
        <end position="418"/>
    </location>
</feature>
<comment type="caution">
    <text evidence="3">The sequence shown here is derived from an EMBL/GenBank/DDBJ whole genome shotgun (WGS) entry which is preliminary data.</text>
</comment>
<dbReference type="Proteomes" id="UP001498398">
    <property type="component" value="Unassembled WGS sequence"/>
</dbReference>
<gene>
    <name evidence="3" type="ORF">VKT23_004437</name>
</gene>
<keyword evidence="4" id="KW-1185">Reference proteome</keyword>
<dbReference type="EMBL" id="JBANRG010000004">
    <property type="protein sequence ID" value="KAK7467381.1"/>
    <property type="molecule type" value="Genomic_DNA"/>
</dbReference>
<feature type="domain" description="DUF3835" evidence="2">
    <location>
        <begin position="626"/>
        <end position="650"/>
    </location>
</feature>
<evidence type="ECO:0000256" key="1">
    <source>
        <dbReference type="SAM" id="MobiDB-lite"/>
    </source>
</evidence>
<feature type="compositionally biased region" description="Basic and acidic residues" evidence="1">
    <location>
        <begin position="139"/>
        <end position="160"/>
    </location>
</feature>
<feature type="compositionally biased region" description="Polar residues" evidence="1">
    <location>
        <begin position="342"/>
        <end position="356"/>
    </location>
</feature>
<reference evidence="3 4" key="1">
    <citation type="submission" date="2024-01" db="EMBL/GenBank/DDBJ databases">
        <title>A draft genome for the cacao thread blight pathogen Marasmiellus scandens.</title>
        <authorList>
            <person name="Baruah I.K."/>
            <person name="Leung J."/>
            <person name="Bukari Y."/>
            <person name="Amoako-Attah I."/>
            <person name="Meinhardt L.W."/>
            <person name="Bailey B.A."/>
            <person name="Cohen S.P."/>
        </authorList>
    </citation>
    <scope>NUCLEOTIDE SEQUENCE [LARGE SCALE GENOMIC DNA]</scope>
    <source>
        <strain evidence="3 4">GH-19</strain>
    </source>
</reference>
<protein>
    <recommendedName>
        <fullName evidence="2">DUF3835 domain-containing protein</fullName>
    </recommendedName>
</protein>
<proteinExistence type="predicted"/>
<evidence type="ECO:0000259" key="2">
    <source>
        <dbReference type="Pfam" id="PF12927"/>
    </source>
</evidence>
<feature type="compositionally biased region" description="Polar residues" evidence="1">
    <location>
        <begin position="200"/>
        <end position="213"/>
    </location>
</feature>
<feature type="compositionally biased region" description="Low complexity" evidence="1">
    <location>
        <begin position="514"/>
        <end position="523"/>
    </location>
</feature>
<feature type="region of interest" description="Disordered" evidence="1">
    <location>
        <begin position="503"/>
        <end position="650"/>
    </location>
</feature>
<feature type="domain" description="DUF3835" evidence="2">
    <location>
        <begin position="282"/>
        <end position="359"/>
    </location>
</feature>
<sequence length="650" mass="70330">MAASSNEAALQTLFRSFAGEGSQNVTPETIEQLSNRLSELLGEDVVRDAFANGGRGAERFNEEGLPIVDINEPGTAPVPTNRSLLDEPTLVPLTSLSPAERERRRIERDRILDLLEEEETLEQRREEERERLERLEAAEKRKEAAKVEKEHLKMARETQKKMGKALLRGLSNDESETSQQKPGKEKEAGQGAKKSVSFAAESTTGAQELQGGQDSEKIDWGDVAIGRLRAARQLPSLLSQNYQNEQLMKASVVERIPGVGTVNAVPATTQQADSDDESDVDADDVTESSVDLEEEEFDADFAQQQREVALEYHRKRGKIGEAAATALTSHSHTPDEEPLADLSSSKAKPSISNFRANQLASSYAASAPSSSQSLGGSVLPASGTQTLQRSIRMGKLDSENKLVGGDAGESDSEPDNEATQEMVELLQKGQVYNVGPNGDLHTIPSSSQKSADVRAPQPFTPPTQPLSSKPKTSQFKLSRPQVRAPNVVDPFPISEAATPISIVGRSSPKLPPISSSVVERSVSGRNTPVSTVGRSSPKLPPVGSSVVEQPVSGKNTPIPPVPSPAMTIIESPSFQRQPDFSSSMIIESPSFPQNPRSSSRPERPPVIMSKNVRESVPKSHVVAGNSDDKNGEEVDHEPPKKVSRFKAERM</sequence>
<feature type="region of interest" description="Disordered" evidence="1">
    <location>
        <begin position="265"/>
        <end position="296"/>
    </location>
</feature>
<name>A0ABR1JX08_9AGAR</name>
<feature type="compositionally biased region" description="Low complexity" evidence="1">
    <location>
        <begin position="358"/>
        <end position="377"/>
    </location>
</feature>
<feature type="region of interest" description="Disordered" evidence="1">
    <location>
        <begin position="323"/>
        <end position="483"/>
    </location>
</feature>
<accession>A0ABR1JX08</accession>